<comment type="caution">
    <text evidence="2">The sequence shown here is derived from an EMBL/GenBank/DDBJ whole genome shotgun (WGS) entry which is preliminary data.</text>
</comment>
<evidence type="ECO:0000256" key="1">
    <source>
        <dbReference type="SAM" id="Phobius"/>
    </source>
</evidence>
<accession>A0A3L9MAK2</accession>
<protein>
    <submittedName>
        <fullName evidence="2">DUF2892 domain-containing protein</fullName>
    </submittedName>
</protein>
<keyword evidence="1" id="KW-0472">Membrane</keyword>
<dbReference type="AlphaFoldDB" id="A0A3L9MAK2"/>
<feature type="transmembrane region" description="Helical" evidence="1">
    <location>
        <begin position="32"/>
        <end position="56"/>
    </location>
</feature>
<sequence length="191" mass="22149">MNKYIKLVIATVLVALAIFLFADREYGWGFCALLIAVFPVIFYFRNENILIAFWFLRKEDMPKTKSWLNRITNPETQLIPKQMGYFNYMKGIVAAQDNDLAGSEKHMRDALDFGLSFDHDRAMANLSLAGAAMSRGKKRDAETYIKEAKKNDTKGMFADQIKMMNDQMKRFSNVNVNQLQNPNMRHRGRKF</sequence>
<proteinExistence type="predicted"/>
<keyword evidence="1" id="KW-1133">Transmembrane helix</keyword>
<name>A0A3L9MAK2_9FLAO</name>
<evidence type="ECO:0000313" key="2">
    <source>
        <dbReference type="EMBL" id="RLZ07559.1"/>
    </source>
</evidence>
<gene>
    <name evidence="2" type="ORF">EAH69_11350</name>
</gene>
<organism evidence="2 3">
    <name type="scientific">Faecalibacter macacae</name>
    <dbReference type="NCBI Taxonomy" id="1859289"/>
    <lineage>
        <taxon>Bacteria</taxon>
        <taxon>Pseudomonadati</taxon>
        <taxon>Bacteroidota</taxon>
        <taxon>Flavobacteriia</taxon>
        <taxon>Flavobacteriales</taxon>
        <taxon>Weeksellaceae</taxon>
        <taxon>Faecalibacter</taxon>
    </lineage>
</organism>
<reference evidence="2 3" key="1">
    <citation type="submission" date="2018-10" db="EMBL/GenBank/DDBJ databases">
        <authorList>
            <person name="Chen X."/>
        </authorList>
    </citation>
    <scope>NUCLEOTIDE SEQUENCE [LARGE SCALE GENOMIC DNA]</scope>
    <source>
        <strain evidence="2 3">YIM 102668</strain>
    </source>
</reference>
<dbReference type="OrthoDB" id="1119469at2"/>
<dbReference type="Proteomes" id="UP000275348">
    <property type="component" value="Unassembled WGS sequence"/>
</dbReference>
<keyword evidence="1" id="KW-0812">Transmembrane</keyword>
<keyword evidence="3" id="KW-1185">Reference proteome</keyword>
<dbReference type="EMBL" id="RDOJ01000017">
    <property type="protein sequence ID" value="RLZ07559.1"/>
    <property type="molecule type" value="Genomic_DNA"/>
</dbReference>
<evidence type="ECO:0000313" key="3">
    <source>
        <dbReference type="Proteomes" id="UP000275348"/>
    </source>
</evidence>
<dbReference type="RefSeq" id="WP_121935325.1">
    <property type="nucleotide sequence ID" value="NZ_RDOJ01000017.1"/>
</dbReference>